<evidence type="ECO:0000313" key="2">
    <source>
        <dbReference type="RefSeq" id="XP_031770571.2"/>
    </source>
</evidence>
<dbReference type="KEGG" id="gmw:116413806"/>
<accession>A0A6J3CDU5</accession>
<proteinExistence type="predicted"/>
<reference evidence="2" key="1">
    <citation type="submission" date="2025-08" db="UniProtKB">
        <authorList>
            <consortium name="RefSeq"/>
        </authorList>
    </citation>
    <scope>IDENTIFICATION</scope>
    <source>
        <tissue evidence="2">Whole larvae</tissue>
    </source>
</reference>
<organism evidence="1 2">
    <name type="scientific">Galleria mellonella</name>
    <name type="common">Greater wax moth</name>
    <dbReference type="NCBI Taxonomy" id="7137"/>
    <lineage>
        <taxon>Eukaryota</taxon>
        <taxon>Metazoa</taxon>
        <taxon>Ecdysozoa</taxon>
        <taxon>Arthropoda</taxon>
        <taxon>Hexapoda</taxon>
        <taxon>Insecta</taxon>
        <taxon>Pterygota</taxon>
        <taxon>Neoptera</taxon>
        <taxon>Endopterygota</taxon>
        <taxon>Lepidoptera</taxon>
        <taxon>Glossata</taxon>
        <taxon>Ditrysia</taxon>
        <taxon>Pyraloidea</taxon>
        <taxon>Pyralidae</taxon>
        <taxon>Galleriinae</taxon>
        <taxon>Galleria</taxon>
    </lineage>
</organism>
<dbReference type="Proteomes" id="UP001652740">
    <property type="component" value="Unplaced"/>
</dbReference>
<evidence type="ECO:0000313" key="1">
    <source>
        <dbReference type="Proteomes" id="UP001652740"/>
    </source>
</evidence>
<dbReference type="RefSeq" id="XP_031770571.2">
    <property type="nucleotide sequence ID" value="XM_031914711.2"/>
</dbReference>
<dbReference type="AlphaFoldDB" id="A0A6J3CDU5"/>
<sequence length="225" mass="25771">MVANETTSLSTASTTTKDPILSLYSDEETTAFERNCTRGENRSTTIFTTITQPKCITNSDVSCANTTQEQVNEDLVKDTSTQFDVQDPFSKNESITTTEAEITTILQHNITSSFVKETNYTNQSNMSKGDINMTTEVQNFVNVTEPSIRYNVTKLCMNTYPKECNRPLTWETTLEGESRDFFQILKSKFGRRARWLRDTTQWPRRSNFLINEKNNAFIFGDHNET</sequence>
<keyword evidence="1" id="KW-1185">Reference proteome</keyword>
<dbReference type="GeneID" id="116413806"/>
<gene>
    <name evidence="2" type="primary">LOC116413806</name>
</gene>
<protein>
    <submittedName>
        <fullName evidence="2">Uncharacterized protein LOC116413806</fullName>
    </submittedName>
</protein>
<name>A0A6J3CDU5_GALME</name>